<keyword evidence="5" id="KW-0503">Monooxygenase</keyword>
<organism evidence="7 8">
    <name type="scientific">Tricholomella constricta</name>
    <dbReference type="NCBI Taxonomy" id="117010"/>
    <lineage>
        <taxon>Eukaryota</taxon>
        <taxon>Fungi</taxon>
        <taxon>Dikarya</taxon>
        <taxon>Basidiomycota</taxon>
        <taxon>Agaricomycotina</taxon>
        <taxon>Agaricomycetes</taxon>
        <taxon>Agaricomycetidae</taxon>
        <taxon>Agaricales</taxon>
        <taxon>Tricholomatineae</taxon>
        <taxon>Lyophyllaceae</taxon>
        <taxon>Tricholomella</taxon>
    </lineage>
</organism>
<dbReference type="GO" id="GO:0071949">
    <property type="term" value="F:FAD binding"/>
    <property type="evidence" value="ECO:0007669"/>
    <property type="project" value="InterPro"/>
</dbReference>
<dbReference type="Pfam" id="PF01494">
    <property type="entry name" value="FAD_binding_3"/>
    <property type="match status" value="1"/>
</dbReference>
<sequence>MGASRSSAHVLGFGLSADTPPLSEQHLHNHRGDLLNVQPLPELEFGARAYNGHRGQMHAVLLEYARSLGLDIRLGMHVSEYWEDPARGVAGVVVRGQRLEGNLVVGADGVKSKARTHVLGYKDAPKASGYAIYRAWFNAQRQGIDRDPLTDFMCKGEDVVYAWIGQDVHFITSCSQNGTAVSCVLTHRDNSDIEESWSLAAKIEDVLDVVRDWDPRCSAILSKAPSFVDWKLVHRDPLPSWISMAGHLVLIGDAAHPFLPTSIQGASQAMEDGVTLAVTLQLSGKTKVPHAVRIWEHMRYQRVRLAQLMGESTRDNWHRTNSNDSCDRVLDLPRPEWLFAFDAERHAYDVYEKVSRDIQERGYEQPTLP</sequence>
<feature type="domain" description="FAD-binding" evidence="6">
    <location>
        <begin position="58"/>
        <end position="281"/>
    </location>
</feature>
<dbReference type="PANTHER" id="PTHR13789:SF236">
    <property type="entry name" value="MONOOXYGENASE, PUTATIVE (AFU_ORTHOLOGUE AFUA_6G12060)-RELATED"/>
    <property type="match status" value="1"/>
</dbReference>
<evidence type="ECO:0000256" key="2">
    <source>
        <dbReference type="ARBA" id="ARBA00022630"/>
    </source>
</evidence>
<dbReference type="Proteomes" id="UP000565441">
    <property type="component" value="Unassembled WGS sequence"/>
</dbReference>
<evidence type="ECO:0000259" key="6">
    <source>
        <dbReference type="Pfam" id="PF01494"/>
    </source>
</evidence>
<protein>
    <recommendedName>
        <fullName evidence="6">FAD-binding domain-containing protein</fullName>
    </recommendedName>
</protein>
<dbReference type="InterPro" id="IPR036188">
    <property type="entry name" value="FAD/NAD-bd_sf"/>
</dbReference>
<comment type="similarity">
    <text evidence="1">Belongs to the paxM FAD-dependent monooxygenase family.</text>
</comment>
<keyword evidence="8" id="KW-1185">Reference proteome</keyword>
<accession>A0A8H5LTP9</accession>
<dbReference type="SUPFAM" id="SSF51905">
    <property type="entry name" value="FAD/NAD(P)-binding domain"/>
    <property type="match status" value="1"/>
</dbReference>
<dbReference type="PANTHER" id="PTHR13789">
    <property type="entry name" value="MONOOXYGENASE"/>
    <property type="match status" value="1"/>
</dbReference>
<evidence type="ECO:0000313" key="7">
    <source>
        <dbReference type="EMBL" id="KAF5369665.1"/>
    </source>
</evidence>
<evidence type="ECO:0000256" key="1">
    <source>
        <dbReference type="ARBA" id="ARBA00007992"/>
    </source>
</evidence>
<keyword evidence="2" id="KW-0285">Flavoprotein</keyword>
<dbReference type="PRINTS" id="PR00420">
    <property type="entry name" value="RNGMNOXGNASE"/>
</dbReference>
<evidence type="ECO:0000256" key="4">
    <source>
        <dbReference type="ARBA" id="ARBA00023002"/>
    </source>
</evidence>
<evidence type="ECO:0000256" key="5">
    <source>
        <dbReference type="ARBA" id="ARBA00023033"/>
    </source>
</evidence>
<comment type="caution">
    <text evidence="7">The sequence shown here is derived from an EMBL/GenBank/DDBJ whole genome shotgun (WGS) entry which is preliminary data.</text>
</comment>
<name>A0A8H5LTP9_9AGAR</name>
<proteinExistence type="inferred from homology"/>
<dbReference type="Gene3D" id="3.50.50.60">
    <property type="entry name" value="FAD/NAD(P)-binding domain"/>
    <property type="match status" value="1"/>
</dbReference>
<keyword evidence="4" id="KW-0560">Oxidoreductase</keyword>
<gene>
    <name evidence="7" type="ORF">D9615_010253</name>
</gene>
<dbReference type="InterPro" id="IPR050493">
    <property type="entry name" value="FAD-dep_Monooxygenase_BioMet"/>
</dbReference>
<dbReference type="InterPro" id="IPR002938">
    <property type="entry name" value="FAD-bd"/>
</dbReference>
<dbReference type="SUPFAM" id="SSF54373">
    <property type="entry name" value="FAD-linked reductases, C-terminal domain"/>
    <property type="match status" value="1"/>
</dbReference>
<dbReference type="AlphaFoldDB" id="A0A8H5LTP9"/>
<dbReference type="EMBL" id="JAACJP010000055">
    <property type="protein sequence ID" value="KAF5369665.1"/>
    <property type="molecule type" value="Genomic_DNA"/>
</dbReference>
<keyword evidence="3" id="KW-0274">FAD</keyword>
<dbReference type="OrthoDB" id="9993796at2759"/>
<evidence type="ECO:0000313" key="8">
    <source>
        <dbReference type="Proteomes" id="UP000565441"/>
    </source>
</evidence>
<reference evidence="7 8" key="1">
    <citation type="journal article" date="2020" name="ISME J.">
        <title>Uncovering the hidden diversity of litter-decomposition mechanisms in mushroom-forming fungi.</title>
        <authorList>
            <person name="Floudas D."/>
            <person name="Bentzer J."/>
            <person name="Ahren D."/>
            <person name="Johansson T."/>
            <person name="Persson P."/>
            <person name="Tunlid A."/>
        </authorList>
    </citation>
    <scope>NUCLEOTIDE SEQUENCE [LARGE SCALE GENOMIC DNA]</scope>
    <source>
        <strain evidence="7 8">CBS 661.87</strain>
    </source>
</reference>
<dbReference type="GO" id="GO:0004497">
    <property type="term" value="F:monooxygenase activity"/>
    <property type="evidence" value="ECO:0007669"/>
    <property type="project" value="UniProtKB-KW"/>
</dbReference>
<evidence type="ECO:0000256" key="3">
    <source>
        <dbReference type="ARBA" id="ARBA00022827"/>
    </source>
</evidence>